<dbReference type="EMBL" id="CYXZ01000028">
    <property type="protein sequence ID" value="CUN28022.1"/>
    <property type="molecule type" value="Genomic_DNA"/>
</dbReference>
<comment type="function">
    <text evidence="7">SbcCD cleaves DNA hairpin structures. These structures can inhibit DNA replication and are intermediates in certain DNA recombination reactions. The complex acts as a 3'-&gt;5' double strand exonuclease that can open hairpins. It also has a 5' single-strand endonuclease activity.</text>
</comment>
<dbReference type="RefSeq" id="WP_055195612.1">
    <property type="nucleotide sequence ID" value="NZ_CABIYH010000028.1"/>
</dbReference>
<evidence type="ECO:0000256" key="6">
    <source>
        <dbReference type="ARBA" id="ARBA00022839"/>
    </source>
</evidence>
<dbReference type="GO" id="GO:0004519">
    <property type="term" value="F:endonuclease activity"/>
    <property type="evidence" value="ECO:0007669"/>
    <property type="project" value="UniProtKB-KW"/>
</dbReference>
<keyword evidence="7" id="KW-0233">DNA recombination</keyword>
<evidence type="ECO:0000256" key="7">
    <source>
        <dbReference type="RuleBase" id="RU363069"/>
    </source>
</evidence>
<dbReference type="PANTHER" id="PTHR30337">
    <property type="entry name" value="COMPONENT OF ATP-DEPENDENT DSDNA EXONUCLEASE"/>
    <property type="match status" value="1"/>
</dbReference>
<dbReference type="NCBIfam" id="TIGR00619">
    <property type="entry name" value="sbcd"/>
    <property type="match status" value="1"/>
</dbReference>
<evidence type="ECO:0000256" key="2">
    <source>
        <dbReference type="ARBA" id="ARBA00011322"/>
    </source>
</evidence>
<accession>A0A173VL14</accession>
<dbReference type="AlphaFoldDB" id="A0A173VL14"/>
<dbReference type="InterPro" id="IPR041796">
    <property type="entry name" value="Mre11_N"/>
</dbReference>
<evidence type="ECO:0000259" key="9">
    <source>
        <dbReference type="Pfam" id="PF12320"/>
    </source>
</evidence>
<reference evidence="10 11" key="1">
    <citation type="submission" date="2015-09" db="EMBL/GenBank/DDBJ databases">
        <authorList>
            <consortium name="Pathogen Informatics"/>
        </authorList>
    </citation>
    <scope>NUCLEOTIDE SEQUENCE [LARGE SCALE GENOMIC DNA]</scope>
    <source>
        <strain evidence="10 11">2789STDY5834960</strain>
    </source>
</reference>
<keyword evidence="6 7" id="KW-0269">Exonuclease</keyword>
<dbReference type="Pfam" id="PF00149">
    <property type="entry name" value="Metallophos"/>
    <property type="match status" value="1"/>
</dbReference>
<evidence type="ECO:0000256" key="4">
    <source>
        <dbReference type="ARBA" id="ARBA00022722"/>
    </source>
</evidence>
<proteinExistence type="inferred from homology"/>
<dbReference type="OrthoDB" id="9773856at2"/>
<dbReference type="CDD" id="cd00840">
    <property type="entry name" value="MPP_Mre11_N"/>
    <property type="match status" value="1"/>
</dbReference>
<comment type="subunit">
    <text evidence="2 7">Heterodimer of SbcC and SbcD.</text>
</comment>
<dbReference type="GO" id="GO:0008408">
    <property type="term" value="F:3'-5' exonuclease activity"/>
    <property type="evidence" value="ECO:0007669"/>
    <property type="project" value="InterPro"/>
</dbReference>
<organism evidence="10 11">
    <name type="scientific">Roseburia intestinalis</name>
    <dbReference type="NCBI Taxonomy" id="166486"/>
    <lineage>
        <taxon>Bacteria</taxon>
        <taxon>Bacillati</taxon>
        <taxon>Bacillota</taxon>
        <taxon>Clostridia</taxon>
        <taxon>Lachnospirales</taxon>
        <taxon>Lachnospiraceae</taxon>
        <taxon>Roseburia</taxon>
    </lineage>
</organism>
<keyword evidence="5 7" id="KW-0378">Hydrolase</keyword>
<dbReference type="GO" id="GO:0006260">
    <property type="term" value="P:DNA replication"/>
    <property type="evidence" value="ECO:0007669"/>
    <property type="project" value="UniProtKB-KW"/>
</dbReference>
<dbReference type="InterPro" id="IPR026843">
    <property type="entry name" value="SbcD_C"/>
</dbReference>
<dbReference type="Proteomes" id="UP000095350">
    <property type="component" value="Unassembled WGS sequence"/>
</dbReference>
<dbReference type="Pfam" id="PF12320">
    <property type="entry name" value="SbcD_C"/>
    <property type="match status" value="1"/>
</dbReference>
<protein>
    <recommendedName>
        <fullName evidence="3 7">Nuclease SbcCD subunit D</fullName>
    </recommendedName>
</protein>
<feature type="domain" description="Calcineurin-like phosphoesterase" evidence="8">
    <location>
        <begin position="1"/>
        <end position="238"/>
    </location>
</feature>
<dbReference type="InterPro" id="IPR004593">
    <property type="entry name" value="SbcD"/>
</dbReference>
<feature type="domain" description="Nuclease SbcCD subunit D C-terminal" evidence="9">
    <location>
        <begin position="286"/>
        <end position="377"/>
    </location>
</feature>
<dbReference type="Gene3D" id="3.60.21.10">
    <property type="match status" value="1"/>
</dbReference>
<keyword evidence="7" id="KW-0255">Endonuclease</keyword>
<dbReference type="PANTHER" id="PTHR30337:SF0">
    <property type="entry name" value="NUCLEASE SBCCD SUBUNIT D"/>
    <property type="match status" value="1"/>
</dbReference>
<name>A0A173VL14_9FIRM</name>
<comment type="similarity">
    <text evidence="1 7">Belongs to the SbcD family.</text>
</comment>
<dbReference type="GO" id="GO:0006310">
    <property type="term" value="P:DNA recombination"/>
    <property type="evidence" value="ECO:0007669"/>
    <property type="project" value="UniProtKB-KW"/>
</dbReference>
<evidence type="ECO:0000256" key="5">
    <source>
        <dbReference type="ARBA" id="ARBA00022801"/>
    </source>
</evidence>
<dbReference type="SUPFAM" id="SSF56300">
    <property type="entry name" value="Metallo-dependent phosphatases"/>
    <property type="match status" value="1"/>
</dbReference>
<evidence type="ECO:0000256" key="1">
    <source>
        <dbReference type="ARBA" id="ARBA00010555"/>
    </source>
</evidence>
<dbReference type="InterPro" id="IPR050535">
    <property type="entry name" value="DNA_Repair-Maintenance_Comp"/>
</dbReference>
<dbReference type="InterPro" id="IPR004843">
    <property type="entry name" value="Calcineurin-like_PHP"/>
</dbReference>
<gene>
    <name evidence="7 10" type="primary">sbcD</name>
    <name evidence="10" type="ORF">ERS852572_03160</name>
</gene>
<evidence type="ECO:0000313" key="11">
    <source>
        <dbReference type="Proteomes" id="UP000095350"/>
    </source>
</evidence>
<evidence type="ECO:0000256" key="3">
    <source>
        <dbReference type="ARBA" id="ARBA00013365"/>
    </source>
</evidence>
<evidence type="ECO:0000313" key="10">
    <source>
        <dbReference type="EMBL" id="CUN28022.1"/>
    </source>
</evidence>
<dbReference type="InterPro" id="IPR029052">
    <property type="entry name" value="Metallo-depent_PP-like"/>
</dbReference>
<keyword evidence="4 7" id="KW-0540">Nuclease</keyword>
<dbReference type="PaxDb" id="166486-ERS852572_03160"/>
<keyword evidence="7" id="KW-0235">DNA replication</keyword>
<sequence>MKFLHISDLHIGKRVNEFSMIEDQKYILRQIKEIALEKQVDAVMIAGDIYDKPVPSAEAVQLFDQFLTGLADCGKKVFAVSGNHDSAERIAFGAQLMSSREVYVSPVYDGEVRCVTCQDAYGELCIWLLPFIRPAVVRHAWRKVTEGISIGKKDAGTKQDLAQEDDVETVETYQDALQFVVSHMPVDASKRNILVAHQFVTGASRCESEEVSVGGLDQIGAEVFDVFDYVALGHIHSPQHIGRETLRYCGTPLKYSFSEAEQKKSVVVMEIKEKGDIFIEKVPLKPLRDLRKIRGTYMELMSKDFYEGTETDDYLQITLTDEEDVPDGMAKLRTVYPNLMQLVYDNSRTRQSRQVEVTEHVEQKSEMELFEEFYEIQNNQQMSEEQQDFVRELMEELVH</sequence>
<evidence type="ECO:0000259" key="8">
    <source>
        <dbReference type="Pfam" id="PF00149"/>
    </source>
</evidence>
<dbReference type="STRING" id="166486.ERS852572_03160"/>